<evidence type="ECO:0000313" key="4">
    <source>
        <dbReference type="Proteomes" id="UP000215367"/>
    </source>
</evidence>
<dbReference type="NCBIfam" id="TIGR00787">
    <property type="entry name" value="dctP"/>
    <property type="match status" value="1"/>
</dbReference>
<evidence type="ECO:0000256" key="1">
    <source>
        <dbReference type="ARBA" id="ARBA00022729"/>
    </source>
</evidence>
<evidence type="ECO:0000256" key="2">
    <source>
        <dbReference type="SAM" id="SignalP"/>
    </source>
</evidence>
<dbReference type="InterPro" id="IPR018389">
    <property type="entry name" value="DctP_fam"/>
</dbReference>
<dbReference type="CDD" id="cd13671">
    <property type="entry name" value="PBP2_TRAP_SBP_like_3"/>
    <property type="match status" value="1"/>
</dbReference>
<dbReference type="NCBIfam" id="NF037995">
    <property type="entry name" value="TRAP_S1"/>
    <property type="match status" value="1"/>
</dbReference>
<gene>
    <name evidence="3" type="ORF">CHT98_08085</name>
</gene>
<dbReference type="PIRSF" id="PIRSF006470">
    <property type="entry name" value="DctB"/>
    <property type="match status" value="1"/>
</dbReference>
<dbReference type="InterPro" id="IPR004682">
    <property type="entry name" value="TRAP_DctP"/>
</dbReference>
<name>A0A235HI39_AZOBR</name>
<accession>A0A235HI39</accession>
<feature type="chain" id="PRO_5013008840" description="TRAP transporter substrate-binding protein" evidence="2">
    <location>
        <begin position="26"/>
        <end position="330"/>
    </location>
</feature>
<geneLocation type="plasmid" evidence="3">
    <name>unnamed</name>
</geneLocation>
<proteinExistence type="predicted"/>
<evidence type="ECO:0008006" key="5">
    <source>
        <dbReference type="Google" id="ProtNLM"/>
    </source>
</evidence>
<dbReference type="Proteomes" id="UP000215367">
    <property type="component" value="Unassembled WGS sequence"/>
</dbReference>
<dbReference type="PANTHER" id="PTHR33376:SF2">
    <property type="entry name" value="DICARBOXYLATE-BINDING PERIPLASMIC PROTEIN"/>
    <property type="match status" value="1"/>
</dbReference>
<keyword evidence="1 2" id="KW-0732">Signal</keyword>
<sequence length="330" mass="35713">MFALNRRHAALLAAAVATVMGLTFAGPAAAKTTLRLGHGLAKGHPVDVSLDEFAKLVRERSKGELDIKVFPAGQLGQQRELIEQMQNGALDLVHANASPLAAFEPAFGVYDMPFLFRDSDHFFKVVEGAVGDEILASTRAKAFVGLAYYDNGTRSFYANKPLAKPEDLKGLKVRVQPGPIATRMINLLGATATPLAWGEVYTALQSGVVDGAENNVTALTLARHGEVMKVYTRDEHTRVPDVVLVATATLDRLKPEQQELLRQAARDSAKAHNARWAAELEKAEGEAAKMGVKFVDADKAAYRQVVQPMYDDLKATPALATLADRIQAVK</sequence>
<comment type="caution">
    <text evidence="3">The sequence shown here is derived from an EMBL/GenBank/DDBJ whole genome shotgun (WGS) entry which is preliminary data.</text>
</comment>
<dbReference type="InterPro" id="IPR038404">
    <property type="entry name" value="TRAP_DctP_sf"/>
</dbReference>
<dbReference type="Gene3D" id="3.40.190.170">
    <property type="entry name" value="Bacterial extracellular solute-binding protein, family 7"/>
    <property type="match status" value="1"/>
</dbReference>
<keyword evidence="3" id="KW-0614">Plasmid</keyword>
<dbReference type="RefSeq" id="WP_094302732.1">
    <property type="nucleotide sequence ID" value="NZ_NOWT01000005.1"/>
</dbReference>
<dbReference type="EMBL" id="NOWT01000005">
    <property type="protein sequence ID" value="OYD84855.1"/>
    <property type="molecule type" value="Genomic_DNA"/>
</dbReference>
<dbReference type="GO" id="GO:0055085">
    <property type="term" value="P:transmembrane transport"/>
    <property type="evidence" value="ECO:0007669"/>
    <property type="project" value="InterPro"/>
</dbReference>
<organism evidence="3 4">
    <name type="scientific">Azospirillum brasilense</name>
    <dbReference type="NCBI Taxonomy" id="192"/>
    <lineage>
        <taxon>Bacteria</taxon>
        <taxon>Pseudomonadati</taxon>
        <taxon>Pseudomonadota</taxon>
        <taxon>Alphaproteobacteria</taxon>
        <taxon>Rhodospirillales</taxon>
        <taxon>Azospirillaceae</taxon>
        <taxon>Azospirillum</taxon>
    </lineage>
</organism>
<dbReference type="PANTHER" id="PTHR33376">
    <property type="match status" value="1"/>
</dbReference>
<dbReference type="AlphaFoldDB" id="A0A235HI39"/>
<dbReference type="SUPFAM" id="SSF53850">
    <property type="entry name" value="Periplasmic binding protein-like II"/>
    <property type="match status" value="1"/>
</dbReference>
<feature type="signal peptide" evidence="2">
    <location>
        <begin position="1"/>
        <end position="25"/>
    </location>
</feature>
<dbReference type="Pfam" id="PF03480">
    <property type="entry name" value="DctP"/>
    <property type="match status" value="1"/>
</dbReference>
<dbReference type="GO" id="GO:0030246">
    <property type="term" value="F:carbohydrate binding"/>
    <property type="evidence" value="ECO:0007669"/>
    <property type="project" value="TreeGrafter"/>
</dbReference>
<protein>
    <recommendedName>
        <fullName evidence="5">TRAP transporter substrate-binding protein</fullName>
    </recommendedName>
</protein>
<reference evidence="3 4" key="1">
    <citation type="submission" date="2017-07" db="EMBL/GenBank/DDBJ databases">
        <title>Whole genome sequence of Azospirillum brasilense 2A1, a potential biofertilizer strain.</title>
        <authorList>
            <person name="Fontana C.A."/>
            <person name="Toffoli L.M."/>
            <person name="Salazar S.M."/>
            <person name="Puglisi E."/>
            <person name="Pedraza R."/>
            <person name="Bassi D."/>
            <person name="Cocconcelli P.S."/>
        </authorList>
    </citation>
    <scope>NUCLEOTIDE SEQUENCE [LARGE SCALE GENOMIC DNA]</scope>
    <source>
        <strain evidence="3 4">2A1</strain>
        <plasmid evidence="3">unnamed</plasmid>
    </source>
</reference>
<dbReference type="GO" id="GO:0030288">
    <property type="term" value="C:outer membrane-bounded periplasmic space"/>
    <property type="evidence" value="ECO:0007669"/>
    <property type="project" value="InterPro"/>
</dbReference>
<evidence type="ECO:0000313" key="3">
    <source>
        <dbReference type="EMBL" id="OYD84855.1"/>
    </source>
</evidence>